<protein>
    <recommendedName>
        <fullName evidence="4">LITAF domain-containing protein</fullName>
    </recommendedName>
</protein>
<dbReference type="Proteomes" id="UP000189883">
    <property type="component" value="Chromosome"/>
</dbReference>
<keyword evidence="1" id="KW-1133">Transmembrane helix</keyword>
<sequence>MNKITCPKCKSCNVRDYKKGFSAGKSFLGVLIAGPIGLFAGAIGRNKIKLTCLNCGYSWSPIIKKEFNIKEKEVKKKEIKPKLQTEEERRKEIFQKTGYSASDPRFTKVRKSKKK</sequence>
<feature type="transmembrane region" description="Helical" evidence="1">
    <location>
        <begin position="26"/>
        <end position="44"/>
    </location>
</feature>
<reference evidence="2 3" key="1">
    <citation type="submission" date="2015-06" db="EMBL/GenBank/DDBJ databases">
        <title>R. anatipestifer strain HXb2 is the most virulent strain so far, and the genome sequence would help us uncover the pathogenesis.</title>
        <authorList>
            <person name="Hu Q."/>
            <person name="Qi J."/>
            <person name="Bo H."/>
            <person name="Liu G."/>
            <person name="Tao M."/>
            <person name="Ding Y."/>
            <person name="Xue Y."/>
        </authorList>
    </citation>
    <scope>NUCLEOTIDE SEQUENCE [LARGE SCALE GENOMIC DNA]</scope>
    <source>
        <strain evidence="2 3">HXb2</strain>
    </source>
</reference>
<keyword evidence="1" id="KW-0472">Membrane</keyword>
<proteinExistence type="predicted"/>
<keyword evidence="1" id="KW-0812">Transmembrane</keyword>
<dbReference type="AlphaFoldDB" id="A0A1S7DQJ5"/>
<organism evidence="2 3">
    <name type="scientific">Riemerella anatipestifer</name>
    <name type="common">Moraxella anatipestifer</name>
    <dbReference type="NCBI Taxonomy" id="34085"/>
    <lineage>
        <taxon>Bacteria</taxon>
        <taxon>Pseudomonadati</taxon>
        <taxon>Bacteroidota</taxon>
        <taxon>Flavobacteriia</taxon>
        <taxon>Flavobacteriales</taxon>
        <taxon>Weeksellaceae</taxon>
        <taxon>Riemerella</taxon>
    </lineage>
</organism>
<evidence type="ECO:0008006" key="4">
    <source>
        <dbReference type="Google" id="ProtNLM"/>
    </source>
</evidence>
<name>A0A1S7DQJ5_RIEAN</name>
<dbReference type="EMBL" id="CP011859">
    <property type="protein sequence ID" value="AQY21382.1"/>
    <property type="molecule type" value="Genomic_DNA"/>
</dbReference>
<accession>A0A1S7DQJ5</accession>
<evidence type="ECO:0000256" key="1">
    <source>
        <dbReference type="SAM" id="Phobius"/>
    </source>
</evidence>
<dbReference type="RefSeq" id="WP_154021919.1">
    <property type="nucleotide sequence ID" value="NZ_CP011859.1"/>
</dbReference>
<evidence type="ECO:0000313" key="3">
    <source>
        <dbReference type="Proteomes" id="UP000189883"/>
    </source>
</evidence>
<evidence type="ECO:0000313" key="2">
    <source>
        <dbReference type="EMBL" id="AQY21382.1"/>
    </source>
</evidence>
<gene>
    <name evidence="2" type="ORF">AB406_0424</name>
</gene>